<comment type="caution">
    <text evidence="1">The sequence shown here is derived from an EMBL/GenBank/DDBJ whole genome shotgun (WGS) entry which is preliminary data.</text>
</comment>
<dbReference type="OrthoDB" id="49151at2759"/>
<dbReference type="GO" id="GO:0034477">
    <property type="term" value="P:U6 snRNA 3'-end processing"/>
    <property type="evidence" value="ECO:0007669"/>
    <property type="project" value="InterPro"/>
</dbReference>
<dbReference type="InterPro" id="IPR027521">
    <property type="entry name" value="Usb1"/>
</dbReference>
<accession>A0A132A8L2</accession>
<evidence type="ECO:0000313" key="2">
    <source>
        <dbReference type="Proteomes" id="UP000616769"/>
    </source>
</evidence>
<gene>
    <name evidence="1" type="ORF">QR98_0052380</name>
</gene>
<evidence type="ECO:0000313" key="1">
    <source>
        <dbReference type="EMBL" id="KPM06760.1"/>
    </source>
</evidence>
<protein>
    <submittedName>
        <fullName evidence="1">Uncharacterized protein</fullName>
    </submittedName>
</protein>
<proteinExistence type="predicted"/>
<dbReference type="Proteomes" id="UP000616769">
    <property type="component" value="Unassembled WGS sequence"/>
</dbReference>
<dbReference type="AlphaFoldDB" id="A0A132A8L2"/>
<name>A0A132A8L2_SARSC</name>
<organism evidence="1 2">
    <name type="scientific">Sarcoptes scabiei</name>
    <name type="common">Itch mite</name>
    <name type="synonym">Acarus scabiei</name>
    <dbReference type="NCBI Taxonomy" id="52283"/>
    <lineage>
        <taxon>Eukaryota</taxon>
        <taxon>Metazoa</taxon>
        <taxon>Ecdysozoa</taxon>
        <taxon>Arthropoda</taxon>
        <taxon>Chelicerata</taxon>
        <taxon>Arachnida</taxon>
        <taxon>Acari</taxon>
        <taxon>Acariformes</taxon>
        <taxon>Sarcoptiformes</taxon>
        <taxon>Astigmata</taxon>
        <taxon>Psoroptidia</taxon>
        <taxon>Sarcoptoidea</taxon>
        <taxon>Sarcoptidae</taxon>
        <taxon>Sarcoptinae</taxon>
        <taxon>Sarcoptes</taxon>
    </lineage>
</organism>
<dbReference type="VEuPathDB" id="VectorBase:SSCA005970"/>
<dbReference type="GO" id="GO:0004518">
    <property type="term" value="F:nuclease activity"/>
    <property type="evidence" value="ECO:0007669"/>
    <property type="project" value="InterPro"/>
</dbReference>
<sequence>MLPSARSLKLFQESTTDNGEKKSSSEELSVANKSTNKVTRIFPSVRNQFVVQIEYSLKNNPIVEDVIENFGNFFDETIQFQIDPHLSFVYGHYAVQYHQIESLLKELSDSIQCFRKFSICLNSIKILPNSNRSKFFIAICEARDDYIENNDDHNPSSIVESKNFPHKRSKRILIECIHEILQQFRSTIIGVNSINLKNFIYHSSLAWFLPENYQDESIIYNIDAVCGVVIAQQLHAIITCKIAKAKEFY</sequence>
<reference evidence="1 2" key="1">
    <citation type="journal article" date="2015" name="Parasit. Vectors">
        <title>Draft genome of the scabies mite.</title>
        <authorList>
            <person name="Rider S.D.Jr."/>
            <person name="Morgan M.S."/>
            <person name="Arlian L.G."/>
        </authorList>
    </citation>
    <scope>NUCLEOTIDE SEQUENCE [LARGE SCALE GENOMIC DNA]</scope>
    <source>
        <strain evidence="1">Arlian Lab</strain>
    </source>
</reference>
<dbReference type="Gene3D" id="3.90.1140.10">
    <property type="entry name" value="Cyclic phosphodiesterase"/>
    <property type="match status" value="1"/>
</dbReference>
<dbReference type="Pfam" id="PF09749">
    <property type="entry name" value="HVSL"/>
    <property type="match status" value="1"/>
</dbReference>
<dbReference type="EMBL" id="JXLN01011099">
    <property type="protein sequence ID" value="KPM06760.1"/>
    <property type="molecule type" value="Genomic_DNA"/>
</dbReference>